<evidence type="ECO:0000256" key="2">
    <source>
        <dbReference type="PROSITE-ProRule" id="PRU00169"/>
    </source>
</evidence>
<sequence length="134" mass="14869">MNDRNASPDTATNGALILVVDDELDLLSAYAMLLEHLGYRIRTASNGREALACALHERPDIVVSDFMMPIMDGAQLCRELRASPALSSIPFILCSAGRLRNDVPIPYDTFFPKPVLVDRLVNEINRLISRRDAT</sequence>
<feature type="domain" description="Response regulatory" evidence="3">
    <location>
        <begin position="16"/>
        <end position="128"/>
    </location>
</feature>
<dbReference type="InterPro" id="IPR011006">
    <property type="entry name" value="CheY-like_superfamily"/>
</dbReference>
<dbReference type="AlphaFoldDB" id="A0A6L8MKB1"/>
<dbReference type="InterPro" id="IPR050595">
    <property type="entry name" value="Bact_response_regulator"/>
</dbReference>
<evidence type="ECO:0000313" key="4">
    <source>
        <dbReference type="EMBL" id="MYM80865.1"/>
    </source>
</evidence>
<dbReference type="PROSITE" id="PS50110">
    <property type="entry name" value="RESPONSE_REGULATORY"/>
    <property type="match status" value="1"/>
</dbReference>
<dbReference type="Proteomes" id="UP000474565">
    <property type="component" value="Unassembled WGS sequence"/>
</dbReference>
<dbReference type="SUPFAM" id="SSF52172">
    <property type="entry name" value="CheY-like"/>
    <property type="match status" value="1"/>
</dbReference>
<evidence type="ECO:0000259" key="3">
    <source>
        <dbReference type="PROSITE" id="PS50110"/>
    </source>
</evidence>
<evidence type="ECO:0000313" key="5">
    <source>
        <dbReference type="Proteomes" id="UP000474565"/>
    </source>
</evidence>
<gene>
    <name evidence="4" type="ORF">GTP44_02665</name>
</gene>
<proteinExistence type="predicted"/>
<name>A0A6L8MKB1_9BURK</name>
<dbReference type="Gene3D" id="3.40.50.2300">
    <property type="match status" value="1"/>
</dbReference>
<feature type="modified residue" description="4-aspartylphosphate" evidence="2">
    <location>
        <position position="65"/>
    </location>
</feature>
<reference evidence="4 5" key="1">
    <citation type="submission" date="2019-12" db="EMBL/GenBank/DDBJ databases">
        <title>Novel species isolated from a subtropical stream in China.</title>
        <authorList>
            <person name="Lu H."/>
        </authorList>
    </citation>
    <scope>NUCLEOTIDE SEQUENCE [LARGE SCALE GENOMIC DNA]</scope>
    <source>
        <strain evidence="4 5">FT50W</strain>
    </source>
</reference>
<dbReference type="SMART" id="SM00448">
    <property type="entry name" value="REC"/>
    <property type="match status" value="1"/>
</dbReference>
<dbReference type="RefSeq" id="WP_161018214.1">
    <property type="nucleotide sequence ID" value="NZ_WWCP01000002.1"/>
</dbReference>
<dbReference type="Pfam" id="PF00072">
    <property type="entry name" value="Response_reg"/>
    <property type="match status" value="1"/>
</dbReference>
<protein>
    <submittedName>
        <fullName evidence="4">Response regulator</fullName>
    </submittedName>
</protein>
<dbReference type="InterPro" id="IPR001789">
    <property type="entry name" value="Sig_transdc_resp-reg_receiver"/>
</dbReference>
<comment type="caution">
    <text evidence="4">The sequence shown here is derived from an EMBL/GenBank/DDBJ whole genome shotgun (WGS) entry which is preliminary data.</text>
</comment>
<dbReference type="PANTHER" id="PTHR44591">
    <property type="entry name" value="STRESS RESPONSE REGULATOR PROTEIN 1"/>
    <property type="match status" value="1"/>
</dbReference>
<keyword evidence="1 2" id="KW-0597">Phosphoprotein</keyword>
<organism evidence="4 5">
    <name type="scientific">Duganella lactea</name>
    <dbReference type="NCBI Taxonomy" id="2692173"/>
    <lineage>
        <taxon>Bacteria</taxon>
        <taxon>Pseudomonadati</taxon>
        <taxon>Pseudomonadota</taxon>
        <taxon>Betaproteobacteria</taxon>
        <taxon>Burkholderiales</taxon>
        <taxon>Oxalobacteraceae</taxon>
        <taxon>Telluria group</taxon>
        <taxon>Duganella</taxon>
    </lineage>
</organism>
<dbReference type="GO" id="GO:0000160">
    <property type="term" value="P:phosphorelay signal transduction system"/>
    <property type="evidence" value="ECO:0007669"/>
    <property type="project" value="InterPro"/>
</dbReference>
<evidence type="ECO:0000256" key="1">
    <source>
        <dbReference type="ARBA" id="ARBA00022553"/>
    </source>
</evidence>
<dbReference type="EMBL" id="WWCP01000002">
    <property type="protein sequence ID" value="MYM80865.1"/>
    <property type="molecule type" value="Genomic_DNA"/>
</dbReference>
<accession>A0A6L8MKB1</accession>
<dbReference type="PANTHER" id="PTHR44591:SF3">
    <property type="entry name" value="RESPONSE REGULATORY DOMAIN-CONTAINING PROTEIN"/>
    <property type="match status" value="1"/>
</dbReference>